<dbReference type="InterPro" id="IPR013520">
    <property type="entry name" value="Ribonucl_H"/>
</dbReference>
<name>A0A8X6FYH1_TRICU</name>
<dbReference type="PANTHER" id="PTHR12801:SF115">
    <property type="entry name" value="FI18136P1-RELATED"/>
    <property type="match status" value="1"/>
</dbReference>
<dbReference type="GO" id="GO:0003676">
    <property type="term" value="F:nucleic acid binding"/>
    <property type="evidence" value="ECO:0007669"/>
    <property type="project" value="InterPro"/>
</dbReference>
<dbReference type="Proteomes" id="UP000887116">
    <property type="component" value="Unassembled WGS sequence"/>
</dbReference>
<keyword evidence="4" id="KW-0378">Hydrolase</keyword>
<dbReference type="OrthoDB" id="6482108at2759"/>
<dbReference type="GO" id="GO:0004527">
    <property type="term" value="F:exonuclease activity"/>
    <property type="evidence" value="ECO:0007669"/>
    <property type="project" value="UniProtKB-KW"/>
</dbReference>
<keyword evidence="9" id="KW-1185">Reference proteome</keyword>
<organism evidence="8 9">
    <name type="scientific">Trichonephila clavata</name>
    <name type="common">Joro spider</name>
    <name type="synonym">Nephila clavata</name>
    <dbReference type="NCBI Taxonomy" id="2740835"/>
    <lineage>
        <taxon>Eukaryota</taxon>
        <taxon>Metazoa</taxon>
        <taxon>Ecdysozoa</taxon>
        <taxon>Arthropoda</taxon>
        <taxon>Chelicerata</taxon>
        <taxon>Arachnida</taxon>
        <taxon>Araneae</taxon>
        <taxon>Araneomorphae</taxon>
        <taxon>Entelegynae</taxon>
        <taxon>Araneoidea</taxon>
        <taxon>Nephilidae</taxon>
        <taxon>Trichonephila</taxon>
    </lineage>
</organism>
<accession>A0A8X6FYH1</accession>
<dbReference type="AlphaFoldDB" id="A0A8X6FYH1"/>
<dbReference type="InterPro" id="IPR036397">
    <property type="entry name" value="RNaseH_sf"/>
</dbReference>
<evidence type="ECO:0000256" key="6">
    <source>
        <dbReference type="ARBA" id="ARBA00023242"/>
    </source>
</evidence>
<dbReference type="SMART" id="SM00479">
    <property type="entry name" value="EXOIII"/>
    <property type="match status" value="1"/>
</dbReference>
<dbReference type="InterPro" id="IPR047021">
    <property type="entry name" value="REXO1/3/4-like"/>
</dbReference>
<dbReference type="FunFam" id="3.30.420.10:FF:000031">
    <property type="entry name" value="RNA exonuclease 1"/>
    <property type="match status" value="1"/>
</dbReference>
<dbReference type="SUPFAM" id="SSF53098">
    <property type="entry name" value="Ribonuclease H-like"/>
    <property type="match status" value="1"/>
</dbReference>
<keyword evidence="6" id="KW-0539">Nucleus</keyword>
<evidence type="ECO:0000256" key="4">
    <source>
        <dbReference type="ARBA" id="ARBA00022801"/>
    </source>
</evidence>
<evidence type="ECO:0000256" key="1">
    <source>
        <dbReference type="ARBA" id="ARBA00004123"/>
    </source>
</evidence>
<evidence type="ECO:0000256" key="3">
    <source>
        <dbReference type="ARBA" id="ARBA00022722"/>
    </source>
</evidence>
<dbReference type="InterPro" id="IPR034922">
    <property type="entry name" value="REX1-like_exo"/>
</dbReference>
<evidence type="ECO:0000259" key="7">
    <source>
        <dbReference type="SMART" id="SM00479"/>
    </source>
</evidence>
<comment type="similarity">
    <text evidence="2">Belongs to the REXO1/REXO3 family.</text>
</comment>
<dbReference type="Pfam" id="PF00929">
    <property type="entry name" value="RNase_T"/>
    <property type="match status" value="1"/>
</dbReference>
<proteinExistence type="inferred from homology"/>
<gene>
    <name evidence="8" type="primary">REXO1</name>
    <name evidence="8" type="ORF">TNCT_164911</name>
</gene>
<dbReference type="EMBL" id="BMAO01033711">
    <property type="protein sequence ID" value="GFQ91362.1"/>
    <property type="molecule type" value="Genomic_DNA"/>
</dbReference>
<dbReference type="InterPro" id="IPR012337">
    <property type="entry name" value="RNaseH-like_sf"/>
</dbReference>
<evidence type="ECO:0000256" key="2">
    <source>
        <dbReference type="ARBA" id="ARBA00006357"/>
    </source>
</evidence>
<keyword evidence="5 8" id="KW-0269">Exonuclease</keyword>
<comment type="caution">
    <text evidence="8">The sequence shown here is derived from an EMBL/GenBank/DDBJ whole genome shotgun (WGS) entry which is preliminary data.</text>
</comment>
<dbReference type="Gene3D" id="3.30.420.10">
    <property type="entry name" value="Ribonuclease H-like superfamily/Ribonuclease H"/>
    <property type="match status" value="1"/>
</dbReference>
<evidence type="ECO:0000313" key="9">
    <source>
        <dbReference type="Proteomes" id="UP000887116"/>
    </source>
</evidence>
<dbReference type="GO" id="GO:0005634">
    <property type="term" value="C:nucleus"/>
    <property type="evidence" value="ECO:0007669"/>
    <property type="project" value="UniProtKB-SubCell"/>
</dbReference>
<sequence>MNYAMMVENGFPLPDKKDPDNITFSENLFSKILNQPTQVCRCGKILSLQKDDWYLDEEGCKYHLGKQIFSGPDYGLYSCCKTISQGCAFNKHHVSFRRPVENHKFVQTEDVKSEHNNQASNIFSIDCEMAFTTKGLEVVKISLIGVRGEVHYDSYVLPQNPILDYNTAFSGVREEHLRDVTTTLDDVQKHLLRLLNKNSILIGHGVENDLLALNVVHENVIDTSCVFPHERGHPMKNSLKYLAEIYLQKIIHDGFKGHDSVEDAQTCMELMLWKIYSETRSTFVAQPVISKPFFPKVIQSSNNFLLTANPSFKAAFPTVIFPPAVLCFQVTIFPLNPFLPPPSIAPFFNPSIPKPWWQM</sequence>
<dbReference type="PANTHER" id="PTHR12801">
    <property type="entry name" value="RNA EXONUCLEASE REXO1 / RECO3 FAMILY MEMBER-RELATED"/>
    <property type="match status" value="1"/>
</dbReference>
<feature type="domain" description="Exonuclease" evidence="7">
    <location>
        <begin position="121"/>
        <end position="280"/>
    </location>
</feature>
<protein>
    <submittedName>
        <fullName evidence="8">RNA exonuclease 1 homolog</fullName>
    </submittedName>
</protein>
<evidence type="ECO:0000313" key="8">
    <source>
        <dbReference type="EMBL" id="GFQ91362.1"/>
    </source>
</evidence>
<comment type="subcellular location">
    <subcellularLocation>
        <location evidence="1">Nucleus</location>
    </subcellularLocation>
</comment>
<dbReference type="CDD" id="cd06145">
    <property type="entry name" value="REX1_like"/>
    <property type="match status" value="1"/>
</dbReference>
<evidence type="ECO:0000256" key="5">
    <source>
        <dbReference type="ARBA" id="ARBA00022839"/>
    </source>
</evidence>
<dbReference type="GO" id="GO:0010629">
    <property type="term" value="P:negative regulation of gene expression"/>
    <property type="evidence" value="ECO:0007669"/>
    <property type="project" value="UniProtKB-ARBA"/>
</dbReference>
<keyword evidence="3" id="KW-0540">Nuclease</keyword>
<reference evidence="8" key="1">
    <citation type="submission" date="2020-07" db="EMBL/GenBank/DDBJ databases">
        <title>Multicomponent nature underlies the extraordinary mechanical properties of spider dragline silk.</title>
        <authorList>
            <person name="Kono N."/>
            <person name="Nakamura H."/>
            <person name="Mori M."/>
            <person name="Yoshida Y."/>
            <person name="Ohtoshi R."/>
            <person name="Malay A.D."/>
            <person name="Moran D.A.P."/>
            <person name="Tomita M."/>
            <person name="Numata K."/>
            <person name="Arakawa K."/>
        </authorList>
    </citation>
    <scope>NUCLEOTIDE SEQUENCE</scope>
</reference>